<dbReference type="PANTHER" id="PTHR24359">
    <property type="entry name" value="SERINE/THREONINE-PROTEIN KINASE SBK1"/>
    <property type="match status" value="1"/>
</dbReference>
<keyword evidence="4" id="KW-1185">Reference proteome</keyword>
<keyword evidence="1" id="KW-0472">Membrane</keyword>
<accession>B8BQD4</accession>
<feature type="transmembrane region" description="Helical" evidence="1">
    <location>
        <begin position="80"/>
        <end position="96"/>
    </location>
</feature>
<protein>
    <recommendedName>
        <fullName evidence="2">Protein kinase domain-containing protein</fullName>
    </recommendedName>
</protein>
<evidence type="ECO:0000256" key="1">
    <source>
        <dbReference type="SAM" id="Phobius"/>
    </source>
</evidence>
<dbReference type="SMART" id="SM00220">
    <property type="entry name" value="S_TKc"/>
    <property type="match status" value="1"/>
</dbReference>
<evidence type="ECO:0000313" key="3">
    <source>
        <dbReference type="EMBL" id="EED96347.1"/>
    </source>
</evidence>
<organism evidence="3 4">
    <name type="scientific">Thalassiosira pseudonana</name>
    <name type="common">Marine diatom</name>
    <name type="synonym">Cyclotella nana</name>
    <dbReference type="NCBI Taxonomy" id="35128"/>
    <lineage>
        <taxon>Eukaryota</taxon>
        <taxon>Sar</taxon>
        <taxon>Stramenopiles</taxon>
        <taxon>Ochrophyta</taxon>
        <taxon>Bacillariophyta</taxon>
        <taxon>Coscinodiscophyceae</taxon>
        <taxon>Thalassiosirophycidae</taxon>
        <taxon>Thalassiosirales</taxon>
        <taxon>Thalassiosiraceae</taxon>
        <taxon>Thalassiosira</taxon>
    </lineage>
</organism>
<keyword evidence="1" id="KW-1133">Transmembrane helix</keyword>
<feature type="domain" description="Protein kinase" evidence="2">
    <location>
        <begin position="270"/>
        <end position="555"/>
    </location>
</feature>
<dbReference type="EMBL" id="CM000638">
    <property type="protein sequence ID" value="EED96347.1"/>
    <property type="molecule type" value="Genomic_DNA"/>
</dbReference>
<reference evidence="3 4" key="1">
    <citation type="journal article" date="2004" name="Science">
        <title>The genome of the diatom Thalassiosira pseudonana: ecology, evolution, and metabolism.</title>
        <authorList>
            <person name="Armbrust E.V."/>
            <person name="Berges J.A."/>
            <person name="Bowler C."/>
            <person name="Green B.R."/>
            <person name="Martinez D."/>
            <person name="Putnam N.H."/>
            <person name="Zhou S."/>
            <person name="Allen A.E."/>
            <person name="Apt K.E."/>
            <person name="Bechner M."/>
            <person name="Brzezinski M.A."/>
            <person name="Chaal B.K."/>
            <person name="Chiovitti A."/>
            <person name="Davis A.K."/>
            <person name="Demarest M.S."/>
            <person name="Detter J.C."/>
            <person name="Glavina T."/>
            <person name="Goodstein D."/>
            <person name="Hadi M.Z."/>
            <person name="Hellsten U."/>
            <person name="Hildebrand M."/>
            <person name="Jenkins B.D."/>
            <person name="Jurka J."/>
            <person name="Kapitonov V.V."/>
            <person name="Kroger N."/>
            <person name="Lau W.W."/>
            <person name="Lane T.W."/>
            <person name="Larimer F.W."/>
            <person name="Lippmeier J.C."/>
            <person name="Lucas S."/>
            <person name="Medina M."/>
            <person name="Montsant A."/>
            <person name="Obornik M."/>
            <person name="Parker M.S."/>
            <person name="Palenik B."/>
            <person name="Pazour G.J."/>
            <person name="Richardson P.M."/>
            <person name="Rynearson T.A."/>
            <person name="Saito M.A."/>
            <person name="Schwartz D.C."/>
            <person name="Thamatrakoln K."/>
            <person name="Valentin K."/>
            <person name="Vardi A."/>
            <person name="Wilkerson F.P."/>
            <person name="Rokhsar D.S."/>
        </authorList>
    </citation>
    <scope>NUCLEOTIDE SEQUENCE [LARGE SCALE GENOMIC DNA]</scope>
    <source>
        <strain evidence="3 4">CCMP1335</strain>
    </source>
</reference>
<keyword evidence="1" id="KW-0812">Transmembrane</keyword>
<proteinExistence type="predicted"/>
<dbReference type="InParanoid" id="B8BQD4"/>
<dbReference type="GO" id="GO:0005524">
    <property type="term" value="F:ATP binding"/>
    <property type="evidence" value="ECO:0007669"/>
    <property type="project" value="InterPro"/>
</dbReference>
<dbReference type="RefSeq" id="XP_002286706.1">
    <property type="nucleotide sequence ID" value="XM_002286670.1"/>
</dbReference>
<dbReference type="Gene3D" id="1.10.510.10">
    <property type="entry name" value="Transferase(Phosphotransferase) domain 1"/>
    <property type="match status" value="1"/>
</dbReference>
<evidence type="ECO:0000313" key="4">
    <source>
        <dbReference type="Proteomes" id="UP000001449"/>
    </source>
</evidence>
<dbReference type="PANTHER" id="PTHR24359:SF1">
    <property type="entry name" value="INHIBITOR OF NUCLEAR FACTOR KAPPA-B KINASE EPSILON SUBUNIT HOMOLOG 1-RELATED"/>
    <property type="match status" value="1"/>
</dbReference>
<dbReference type="SUPFAM" id="SSF56112">
    <property type="entry name" value="Protein kinase-like (PK-like)"/>
    <property type="match status" value="1"/>
</dbReference>
<dbReference type="KEGG" id="tps:THAPSDRAFT_20732"/>
<gene>
    <name evidence="3" type="ORF">THAPSDRAFT_20732</name>
</gene>
<name>B8BQD4_THAPS</name>
<dbReference type="GeneID" id="7449120"/>
<dbReference type="eggNOG" id="ENOG502RVRR">
    <property type="taxonomic scope" value="Eukaryota"/>
</dbReference>
<dbReference type="InterPro" id="IPR011009">
    <property type="entry name" value="Kinase-like_dom_sf"/>
</dbReference>
<sequence>MGPSFDLPQPVPVLTILTNDQNTNAMFGKPTHLTRRSISFNADDNPPPWLQPDACNDMAKKDGVGDVRGKLRRLSRPTRLWGYVLFISVGVVMIIVDVRMQSSIQLTATAPGNRSSVGNKVIVHSAIEGEQVISFADFPLENYNQQIIASVNDGPSAIGGETSIDEIISTESEYKAGHSRIICFSDSCDSLEAVKRMKTSSVYPPSDGAVFKWFDGKPGKSSQDALDLFDWENDECTLSDPSYQAQPAAPSSCNEVHAFGLSGDSLGGRHPSITFLDYGGYNVVFTVQPSLEGKFIMKTHKYSKGFGRSHWDRNRRDALVSEKAGKPATDHDHNVLPLYQFCQYTTVAQFAMKGPLDSYVSDYYHNNKKLMNAAHMLQLAVQAAQGLYQIHLYKDGKATHVHADIKPSQFLLFEPDDPTDPPILQLNDFNRGQFLTKSRCNNETCPFFVCGVTHKGSRYRSPEEYSDCAEQRDSIDVYSLGGVFYFLLSDGMKPWYYIKCLRGGLWREWCCICQRTFVTSCISCLKRSHGEVLGIQSNRSAVFIEGSRDAESKDT</sequence>
<dbReference type="Proteomes" id="UP000001449">
    <property type="component" value="Chromosome 1"/>
</dbReference>
<dbReference type="PROSITE" id="PS50011">
    <property type="entry name" value="PROTEIN_KINASE_DOM"/>
    <property type="match status" value="1"/>
</dbReference>
<dbReference type="GO" id="GO:0004674">
    <property type="term" value="F:protein serine/threonine kinase activity"/>
    <property type="evidence" value="ECO:0000318"/>
    <property type="project" value="GO_Central"/>
</dbReference>
<dbReference type="InterPro" id="IPR000719">
    <property type="entry name" value="Prot_kinase_dom"/>
</dbReference>
<dbReference type="PaxDb" id="35128-Thaps20732"/>
<dbReference type="AlphaFoldDB" id="B8BQD4"/>
<evidence type="ECO:0000259" key="2">
    <source>
        <dbReference type="PROSITE" id="PS50011"/>
    </source>
</evidence>
<dbReference type="HOGENOM" id="CLU_491367_0_0_1"/>
<reference evidence="3 4" key="2">
    <citation type="journal article" date="2008" name="Nature">
        <title>The Phaeodactylum genome reveals the evolutionary history of diatom genomes.</title>
        <authorList>
            <person name="Bowler C."/>
            <person name="Allen A.E."/>
            <person name="Badger J.H."/>
            <person name="Grimwood J."/>
            <person name="Jabbari K."/>
            <person name="Kuo A."/>
            <person name="Maheswari U."/>
            <person name="Martens C."/>
            <person name="Maumus F."/>
            <person name="Otillar R.P."/>
            <person name="Rayko E."/>
            <person name="Salamov A."/>
            <person name="Vandepoele K."/>
            <person name="Beszteri B."/>
            <person name="Gruber A."/>
            <person name="Heijde M."/>
            <person name="Katinka M."/>
            <person name="Mock T."/>
            <person name="Valentin K."/>
            <person name="Verret F."/>
            <person name="Berges J.A."/>
            <person name="Brownlee C."/>
            <person name="Cadoret J.P."/>
            <person name="Chiovitti A."/>
            <person name="Choi C.J."/>
            <person name="Coesel S."/>
            <person name="De Martino A."/>
            <person name="Detter J.C."/>
            <person name="Durkin C."/>
            <person name="Falciatore A."/>
            <person name="Fournet J."/>
            <person name="Haruta M."/>
            <person name="Huysman M.J."/>
            <person name="Jenkins B.D."/>
            <person name="Jiroutova K."/>
            <person name="Jorgensen R.E."/>
            <person name="Joubert Y."/>
            <person name="Kaplan A."/>
            <person name="Kroger N."/>
            <person name="Kroth P.G."/>
            <person name="La Roche J."/>
            <person name="Lindquist E."/>
            <person name="Lommer M."/>
            <person name="Martin-Jezequel V."/>
            <person name="Lopez P.J."/>
            <person name="Lucas S."/>
            <person name="Mangogna M."/>
            <person name="McGinnis K."/>
            <person name="Medlin L.K."/>
            <person name="Montsant A."/>
            <person name="Oudot-Le Secq M.P."/>
            <person name="Napoli C."/>
            <person name="Obornik M."/>
            <person name="Parker M.S."/>
            <person name="Petit J.L."/>
            <person name="Porcel B.M."/>
            <person name="Poulsen N."/>
            <person name="Robison M."/>
            <person name="Rychlewski L."/>
            <person name="Rynearson T.A."/>
            <person name="Schmutz J."/>
            <person name="Shapiro H."/>
            <person name="Siaut M."/>
            <person name="Stanley M."/>
            <person name="Sussman M.R."/>
            <person name="Taylor A.R."/>
            <person name="Vardi A."/>
            <person name="von Dassow P."/>
            <person name="Vyverman W."/>
            <person name="Willis A."/>
            <person name="Wyrwicz L.S."/>
            <person name="Rokhsar D.S."/>
            <person name="Weissenbach J."/>
            <person name="Armbrust E.V."/>
            <person name="Green B.R."/>
            <person name="Van de Peer Y."/>
            <person name="Grigoriev I.V."/>
        </authorList>
    </citation>
    <scope>NUCLEOTIDE SEQUENCE [LARGE SCALE GENOMIC DNA]</scope>
    <source>
        <strain evidence="3 4">CCMP1335</strain>
    </source>
</reference>